<organism evidence="2 3">
    <name type="scientific">Gulo gulo</name>
    <name type="common">Wolverine</name>
    <name type="synonym">Gluton</name>
    <dbReference type="NCBI Taxonomy" id="48420"/>
    <lineage>
        <taxon>Eukaryota</taxon>
        <taxon>Metazoa</taxon>
        <taxon>Chordata</taxon>
        <taxon>Craniata</taxon>
        <taxon>Vertebrata</taxon>
        <taxon>Euteleostomi</taxon>
        <taxon>Mammalia</taxon>
        <taxon>Eutheria</taxon>
        <taxon>Laurasiatheria</taxon>
        <taxon>Carnivora</taxon>
        <taxon>Caniformia</taxon>
        <taxon>Musteloidea</taxon>
        <taxon>Mustelidae</taxon>
        <taxon>Guloninae</taxon>
        <taxon>Gulo</taxon>
    </lineage>
</organism>
<evidence type="ECO:0000256" key="1">
    <source>
        <dbReference type="SAM" id="MobiDB-lite"/>
    </source>
</evidence>
<protein>
    <submittedName>
        <fullName evidence="2">Uncharacterized protein</fullName>
    </submittedName>
</protein>
<name>A0A9X9Q7M4_GULGU</name>
<evidence type="ECO:0000313" key="3">
    <source>
        <dbReference type="Proteomes" id="UP000269945"/>
    </source>
</evidence>
<accession>A0A9X9Q7M4</accession>
<dbReference type="Proteomes" id="UP000269945">
    <property type="component" value="Unassembled WGS sequence"/>
</dbReference>
<reference evidence="2 3" key="1">
    <citation type="submission" date="2018-10" db="EMBL/GenBank/DDBJ databases">
        <authorList>
            <person name="Ekblom R."/>
            <person name="Jareborg N."/>
        </authorList>
    </citation>
    <scope>NUCLEOTIDE SEQUENCE [LARGE SCALE GENOMIC DNA]</scope>
    <source>
        <tissue evidence="2">Muscle</tissue>
    </source>
</reference>
<evidence type="ECO:0000313" key="2">
    <source>
        <dbReference type="EMBL" id="VCX37930.1"/>
    </source>
</evidence>
<dbReference type="AlphaFoldDB" id="A0A9X9Q7M4"/>
<feature type="compositionally biased region" description="Polar residues" evidence="1">
    <location>
        <begin position="35"/>
        <end position="44"/>
    </location>
</feature>
<feature type="region of interest" description="Disordered" evidence="1">
    <location>
        <begin position="14"/>
        <end position="44"/>
    </location>
</feature>
<keyword evidence="3" id="KW-1185">Reference proteome</keyword>
<gene>
    <name evidence="2" type="ORF">BN2614_LOCUS1</name>
</gene>
<comment type="caution">
    <text evidence="2">The sequence shown here is derived from an EMBL/GenBank/DDBJ whole genome shotgun (WGS) entry which is preliminary data.</text>
</comment>
<sequence>MKTILETRKVRVHEGTSHAGTAGTGAPNLRPFIKTSRTGHTDSQGRMFFSSAAKQARPVLAKQA</sequence>
<proteinExistence type="predicted"/>
<dbReference type="EMBL" id="CYRY02043499">
    <property type="protein sequence ID" value="VCX37930.1"/>
    <property type="molecule type" value="Genomic_DNA"/>
</dbReference>
<feature type="compositionally biased region" description="Low complexity" evidence="1">
    <location>
        <begin position="17"/>
        <end position="26"/>
    </location>
</feature>